<sequence>MLLSYGGNKMAVVKMKCKEAYRLQMLGHLTVRLVRCQVRKKNQLTRCFRCHGFSHHRAICKETDRTALCMTCSQENQR</sequence>
<protein>
    <submittedName>
        <fullName evidence="1">Cellular nucleic acid-binding protein-like</fullName>
    </submittedName>
</protein>
<proteinExistence type="predicted"/>
<reference evidence="1 2" key="1">
    <citation type="submission" date="2019-08" db="EMBL/GenBank/DDBJ databases">
        <title>Whole genome of Aphis craccivora.</title>
        <authorList>
            <person name="Voronova N.V."/>
            <person name="Shulinski R.S."/>
            <person name="Bandarenka Y.V."/>
            <person name="Zhorov D.G."/>
            <person name="Warner D."/>
        </authorList>
    </citation>
    <scope>NUCLEOTIDE SEQUENCE [LARGE SCALE GENOMIC DNA]</scope>
    <source>
        <strain evidence="1">180601</strain>
        <tissue evidence="1">Whole Body</tissue>
    </source>
</reference>
<organism evidence="1 2">
    <name type="scientific">Aphis craccivora</name>
    <name type="common">Cowpea aphid</name>
    <dbReference type="NCBI Taxonomy" id="307492"/>
    <lineage>
        <taxon>Eukaryota</taxon>
        <taxon>Metazoa</taxon>
        <taxon>Ecdysozoa</taxon>
        <taxon>Arthropoda</taxon>
        <taxon>Hexapoda</taxon>
        <taxon>Insecta</taxon>
        <taxon>Pterygota</taxon>
        <taxon>Neoptera</taxon>
        <taxon>Paraneoptera</taxon>
        <taxon>Hemiptera</taxon>
        <taxon>Sternorrhyncha</taxon>
        <taxon>Aphidomorpha</taxon>
        <taxon>Aphidoidea</taxon>
        <taxon>Aphididae</taxon>
        <taxon>Aphidini</taxon>
        <taxon>Aphis</taxon>
        <taxon>Aphis</taxon>
    </lineage>
</organism>
<gene>
    <name evidence="1" type="ORF">FWK35_00021553</name>
</gene>
<dbReference type="EMBL" id="VUJU01006351">
    <property type="protein sequence ID" value="KAF0748771.1"/>
    <property type="molecule type" value="Genomic_DNA"/>
</dbReference>
<keyword evidence="2" id="KW-1185">Reference proteome</keyword>
<evidence type="ECO:0000313" key="2">
    <source>
        <dbReference type="Proteomes" id="UP000478052"/>
    </source>
</evidence>
<name>A0A6G0Y3N2_APHCR</name>
<dbReference type="AlphaFoldDB" id="A0A6G0Y3N2"/>
<dbReference type="Proteomes" id="UP000478052">
    <property type="component" value="Unassembled WGS sequence"/>
</dbReference>
<accession>A0A6G0Y3N2</accession>
<dbReference type="OrthoDB" id="6627371at2759"/>
<evidence type="ECO:0000313" key="1">
    <source>
        <dbReference type="EMBL" id="KAF0748771.1"/>
    </source>
</evidence>
<comment type="caution">
    <text evidence="1">The sequence shown here is derived from an EMBL/GenBank/DDBJ whole genome shotgun (WGS) entry which is preliminary data.</text>
</comment>